<organism evidence="11 12">
    <name type="scientific">Meira miltonrushii</name>
    <dbReference type="NCBI Taxonomy" id="1280837"/>
    <lineage>
        <taxon>Eukaryota</taxon>
        <taxon>Fungi</taxon>
        <taxon>Dikarya</taxon>
        <taxon>Basidiomycota</taxon>
        <taxon>Ustilaginomycotina</taxon>
        <taxon>Exobasidiomycetes</taxon>
        <taxon>Exobasidiales</taxon>
        <taxon>Brachybasidiaceae</taxon>
        <taxon>Meira</taxon>
    </lineage>
</organism>
<dbReference type="InterPro" id="IPR001375">
    <property type="entry name" value="Peptidase_S9_cat"/>
</dbReference>
<dbReference type="RefSeq" id="XP_025355299.1">
    <property type="nucleotide sequence ID" value="XM_025501383.1"/>
</dbReference>
<feature type="chain" id="PRO_5016306841" description="Prolyl endopeptidase" evidence="8">
    <location>
        <begin position="29"/>
        <end position="786"/>
    </location>
</feature>
<dbReference type="InterPro" id="IPR029058">
    <property type="entry name" value="AB_hydrolase_fold"/>
</dbReference>
<evidence type="ECO:0000256" key="7">
    <source>
        <dbReference type="RuleBase" id="RU368024"/>
    </source>
</evidence>
<dbReference type="PANTHER" id="PTHR42881:SF2">
    <property type="entry name" value="PROLYL ENDOPEPTIDASE"/>
    <property type="match status" value="1"/>
</dbReference>
<keyword evidence="6 7" id="KW-0720">Serine protease</keyword>
<evidence type="ECO:0000256" key="5">
    <source>
        <dbReference type="ARBA" id="ARBA00022801"/>
    </source>
</evidence>
<dbReference type="SUPFAM" id="SSF50993">
    <property type="entry name" value="Peptidase/esterase 'gauge' domain"/>
    <property type="match status" value="1"/>
</dbReference>
<feature type="domain" description="Peptidase S9A N-terminal" evidence="10">
    <location>
        <begin position="69"/>
        <end position="496"/>
    </location>
</feature>
<keyword evidence="12" id="KW-1185">Reference proteome</keyword>
<dbReference type="Proteomes" id="UP000245771">
    <property type="component" value="Unassembled WGS sequence"/>
</dbReference>
<dbReference type="PRINTS" id="PR00862">
    <property type="entry name" value="PROLIGOPTASE"/>
</dbReference>
<gene>
    <name evidence="11" type="ORF">FA14DRAFT_184318</name>
</gene>
<dbReference type="EC" id="3.4.21.-" evidence="7"/>
<proteinExistence type="inferred from homology"/>
<evidence type="ECO:0000256" key="1">
    <source>
        <dbReference type="ARBA" id="ARBA00001070"/>
    </source>
</evidence>
<keyword evidence="4 7" id="KW-0645">Protease</keyword>
<dbReference type="Pfam" id="PF02897">
    <property type="entry name" value="Peptidase_S9_N"/>
    <property type="match status" value="1"/>
</dbReference>
<dbReference type="AlphaFoldDB" id="A0A316VBH3"/>
<reference evidence="11 12" key="1">
    <citation type="journal article" date="2018" name="Mol. Biol. Evol.">
        <title>Broad Genomic Sampling Reveals a Smut Pathogenic Ancestry of the Fungal Clade Ustilaginomycotina.</title>
        <authorList>
            <person name="Kijpornyongpan T."/>
            <person name="Mondo S.J."/>
            <person name="Barry K."/>
            <person name="Sandor L."/>
            <person name="Lee J."/>
            <person name="Lipzen A."/>
            <person name="Pangilinan J."/>
            <person name="LaButti K."/>
            <person name="Hainaut M."/>
            <person name="Henrissat B."/>
            <person name="Grigoriev I.V."/>
            <person name="Spatafora J.W."/>
            <person name="Aime M.C."/>
        </authorList>
    </citation>
    <scope>NUCLEOTIDE SEQUENCE [LARGE SCALE GENOMIC DNA]</scope>
    <source>
        <strain evidence="11 12">MCA 3882</strain>
    </source>
</reference>
<evidence type="ECO:0000256" key="8">
    <source>
        <dbReference type="SAM" id="SignalP"/>
    </source>
</evidence>
<evidence type="ECO:0000313" key="12">
    <source>
        <dbReference type="Proteomes" id="UP000245771"/>
    </source>
</evidence>
<dbReference type="GO" id="GO:0006508">
    <property type="term" value="P:proteolysis"/>
    <property type="evidence" value="ECO:0007669"/>
    <property type="project" value="UniProtKB-KW"/>
</dbReference>
<name>A0A316VBH3_9BASI</name>
<dbReference type="Gene3D" id="3.40.50.1820">
    <property type="entry name" value="alpha/beta hydrolase"/>
    <property type="match status" value="1"/>
</dbReference>
<accession>A0A316VBH3</accession>
<keyword evidence="8" id="KW-0732">Signal</keyword>
<protein>
    <recommendedName>
        <fullName evidence="7">Prolyl endopeptidase</fullName>
        <ecNumber evidence="7">3.4.21.-</ecNumber>
    </recommendedName>
</protein>
<dbReference type="Gene3D" id="2.130.10.120">
    <property type="entry name" value="Prolyl oligopeptidase, N-terminal domain"/>
    <property type="match status" value="1"/>
</dbReference>
<dbReference type="SUPFAM" id="SSF53474">
    <property type="entry name" value="alpha/beta-Hydrolases"/>
    <property type="match status" value="1"/>
</dbReference>
<dbReference type="InterPro" id="IPR023302">
    <property type="entry name" value="Pept_S9A_N"/>
</dbReference>
<feature type="domain" description="Peptidase S9 prolyl oligopeptidase catalytic" evidence="9">
    <location>
        <begin position="568"/>
        <end position="740"/>
    </location>
</feature>
<evidence type="ECO:0000256" key="2">
    <source>
        <dbReference type="ARBA" id="ARBA00005228"/>
    </source>
</evidence>
<dbReference type="GO" id="GO:0070012">
    <property type="term" value="F:oligopeptidase activity"/>
    <property type="evidence" value="ECO:0007669"/>
    <property type="project" value="TreeGrafter"/>
</dbReference>
<evidence type="ECO:0000259" key="9">
    <source>
        <dbReference type="Pfam" id="PF00326"/>
    </source>
</evidence>
<dbReference type="InParanoid" id="A0A316VBH3"/>
<feature type="signal peptide" evidence="8">
    <location>
        <begin position="1"/>
        <end position="28"/>
    </location>
</feature>
<evidence type="ECO:0000256" key="3">
    <source>
        <dbReference type="ARBA" id="ARBA00011245"/>
    </source>
</evidence>
<comment type="catalytic activity">
    <reaction evidence="1">
        <text>Hydrolysis of Pro-|-Xaa &gt;&gt; Ala-|-Xaa in oligopeptides.</text>
        <dbReference type="EC" id="3.4.21.26"/>
    </reaction>
</comment>
<dbReference type="PANTHER" id="PTHR42881">
    <property type="entry name" value="PROLYL ENDOPEPTIDASE"/>
    <property type="match status" value="1"/>
</dbReference>
<dbReference type="InterPro" id="IPR002470">
    <property type="entry name" value="Peptidase_S9A"/>
</dbReference>
<dbReference type="EMBL" id="KZ819603">
    <property type="protein sequence ID" value="PWN34997.1"/>
    <property type="molecule type" value="Genomic_DNA"/>
</dbReference>
<evidence type="ECO:0000313" key="11">
    <source>
        <dbReference type="EMBL" id="PWN34997.1"/>
    </source>
</evidence>
<comment type="subunit">
    <text evidence="3">Monomer.</text>
</comment>
<dbReference type="GO" id="GO:0004252">
    <property type="term" value="F:serine-type endopeptidase activity"/>
    <property type="evidence" value="ECO:0007669"/>
    <property type="project" value="UniProtKB-UniRule"/>
</dbReference>
<evidence type="ECO:0000259" key="10">
    <source>
        <dbReference type="Pfam" id="PF02897"/>
    </source>
</evidence>
<dbReference type="InterPro" id="IPR051167">
    <property type="entry name" value="Prolyl_oligopep/macrocyclase"/>
</dbReference>
<keyword evidence="5 7" id="KW-0378">Hydrolase</keyword>
<sequence length="786" mass="88928">MQTMLSPSFPFWSTLVAVILLHTAPIQAVPSPTDSTLYARNLLPAWDPKSNPYPSVRRDDVSYTYQSTASKGNVSVADPYNYLEPSPASSKEVQSFMEKQAAYFKGYTQNMKDIEAVRASIKSAGNYDELQFPQAFGSKEKPLYTFYYREIDKESRSYYVATQADLEQAYKSKFSPIPGKIVLDEASLGSDIYTYFQNISPDGKKFLYRTMVKSSKKPGTIHVRDISDIFTSSKPPKDYPEQITGNSDTSDGWTLDSNGFFYLHNDHDYADGTDTVLYHKIGTPVSDDIVVAKADKDAYESFIFQLSNDKKFIVLFVSTSSDKSRVYAASLDQPISSNMKWISIEPEEDLQLEYVTNLGNEFYFVANYDNESNEVVKYFVDSTKAVQVALGKLKKLKSKAKIEPTVIPEDKSALIDRFTTFDTDKMLLCYTQDAKRNFYIYDLKSGKRIQHVLPDFVGSSSAITSLASGTDMFLWSWTFNTPEQLYHIKWNQEQNSATSDLVFEAKLKSIDLSQFTVELKYATSKDSTKIPFHLFYRKGIKFDGTRPAMLNFFGAFRVIWLPFYDASYMTWVNDYDAIYVEPYPRGGGEVKAESWHQAGMLGKKQNTLDDVNAVIQYLIDNKIAAKGKIVMYGQFAGSTATMAVVNQGPEGNIGAVILADALYGSYGEYDLLRLDTVPGTSRDVAEYGDPHNPDAFDWLYKISPLHNVNKTKIYPAVMFQPGNDTLSNWHGRKMVAQLQYDLPNNPKPFLFNSPDQALTDDENVEQRYSFPIAFASHVLELQRKSQ</sequence>
<dbReference type="Pfam" id="PF00326">
    <property type="entry name" value="Peptidase_S9"/>
    <property type="match status" value="1"/>
</dbReference>
<dbReference type="OrthoDB" id="248387at2759"/>
<dbReference type="GeneID" id="37023164"/>
<comment type="similarity">
    <text evidence="2 7">Belongs to the peptidase S9A family.</text>
</comment>
<evidence type="ECO:0000256" key="6">
    <source>
        <dbReference type="ARBA" id="ARBA00022825"/>
    </source>
</evidence>
<dbReference type="GO" id="GO:0005829">
    <property type="term" value="C:cytosol"/>
    <property type="evidence" value="ECO:0007669"/>
    <property type="project" value="TreeGrafter"/>
</dbReference>
<evidence type="ECO:0000256" key="4">
    <source>
        <dbReference type="ARBA" id="ARBA00022670"/>
    </source>
</evidence>